<sequence>WLLLHFHMGEDKPENMENLSKQDIPIFRALALIMVGLGTLFSLFFHIGTKEKPESFHHLLKTEDPDSPRSFDDTRLSEPPMPYMVWKRWLKEPSFYQVAVLYMCTRLIVNLSQTFIAVYLTNSLHLPE</sequence>
<dbReference type="OMA" id="EPPMPYM"/>
<dbReference type="GO" id="GO:0008643">
    <property type="term" value="P:carbohydrate transport"/>
    <property type="evidence" value="ECO:0007669"/>
    <property type="project" value="InterPro"/>
</dbReference>
<dbReference type="EMBL" id="CM004467">
    <property type="protein sequence ID" value="OCT97413.1"/>
    <property type="molecule type" value="Genomic_DNA"/>
</dbReference>
<gene>
    <name evidence="4" type="ORF">XELAEV_180096363mg</name>
</gene>
<dbReference type="GO" id="GO:0043474">
    <property type="term" value="P:pigment metabolic process involved in pigmentation"/>
    <property type="evidence" value="ECO:0007669"/>
    <property type="project" value="TreeGrafter"/>
</dbReference>
<evidence type="ECO:0000256" key="1">
    <source>
        <dbReference type="ARBA" id="ARBA00004141"/>
    </source>
</evidence>
<dbReference type="Proteomes" id="UP000694892">
    <property type="component" value="Chromosome 1S"/>
</dbReference>
<evidence type="ECO:0000256" key="2">
    <source>
        <dbReference type="ARBA" id="ARBA00008335"/>
    </source>
</evidence>
<evidence type="ECO:0000313" key="5">
    <source>
        <dbReference type="Proteomes" id="UP000694892"/>
    </source>
</evidence>
<dbReference type="GO" id="GO:0015293">
    <property type="term" value="F:symporter activity"/>
    <property type="evidence" value="ECO:0007669"/>
    <property type="project" value="InterPro"/>
</dbReference>
<accession>A0A974I0Y8</accession>
<feature type="transmembrane region" description="Helical" evidence="3">
    <location>
        <begin position="26"/>
        <end position="47"/>
    </location>
</feature>
<evidence type="ECO:0000256" key="3">
    <source>
        <dbReference type="SAM" id="Phobius"/>
    </source>
</evidence>
<dbReference type="InterPro" id="IPR036259">
    <property type="entry name" value="MFS_trans_sf"/>
</dbReference>
<dbReference type="GO" id="GO:0048021">
    <property type="term" value="P:regulation of melanin biosynthetic process"/>
    <property type="evidence" value="ECO:0007669"/>
    <property type="project" value="TreeGrafter"/>
</dbReference>
<evidence type="ECO:0000313" key="4">
    <source>
        <dbReference type="EMBL" id="OCT97413.1"/>
    </source>
</evidence>
<feature type="transmembrane region" description="Helical" evidence="3">
    <location>
        <begin position="95"/>
        <end position="120"/>
    </location>
</feature>
<dbReference type="SUPFAM" id="SSF103473">
    <property type="entry name" value="MFS general substrate transporter"/>
    <property type="match status" value="1"/>
</dbReference>
<keyword evidence="3" id="KW-0812">Transmembrane</keyword>
<feature type="non-terminal residue" evidence="4">
    <location>
        <position position="1"/>
    </location>
</feature>
<dbReference type="PANTHER" id="PTHR11328">
    <property type="entry name" value="MAJOR FACILITATOR SUPERFAMILY DOMAIN-CONTAINING PROTEIN"/>
    <property type="match status" value="1"/>
</dbReference>
<name>A0A974I0Y8_XENLA</name>
<dbReference type="GO" id="GO:0005886">
    <property type="term" value="C:plasma membrane"/>
    <property type="evidence" value="ECO:0007669"/>
    <property type="project" value="TreeGrafter"/>
</dbReference>
<comment type="similarity">
    <text evidence="2">Belongs to the major facilitator superfamily.</text>
</comment>
<reference evidence="5" key="1">
    <citation type="journal article" date="2016" name="Nature">
        <title>Genome evolution in the allotetraploid frog Xenopus laevis.</title>
        <authorList>
            <person name="Session A.M."/>
            <person name="Uno Y."/>
            <person name="Kwon T."/>
            <person name="Chapman J.A."/>
            <person name="Toyoda A."/>
            <person name="Takahashi S."/>
            <person name="Fukui A."/>
            <person name="Hikosaka A."/>
            <person name="Suzuki A."/>
            <person name="Kondo M."/>
            <person name="van Heeringen S.J."/>
            <person name="Quigley I."/>
            <person name="Heinz S."/>
            <person name="Ogino H."/>
            <person name="Ochi H."/>
            <person name="Hellsten U."/>
            <person name="Lyons J.B."/>
            <person name="Simakov O."/>
            <person name="Putnam N."/>
            <person name="Stites J."/>
            <person name="Kuroki Y."/>
            <person name="Tanaka T."/>
            <person name="Michiue T."/>
            <person name="Watanabe M."/>
            <person name="Bogdanovic O."/>
            <person name="Lister R."/>
            <person name="Georgiou G."/>
            <person name="Paranjpe S.S."/>
            <person name="van Kruijsbergen I."/>
            <person name="Shu S."/>
            <person name="Carlson J."/>
            <person name="Kinoshita T."/>
            <person name="Ohta Y."/>
            <person name="Mawaribuchi S."/>
            <person name="Jenkins J."/>
            <person name="Grimwood J."/>
            <person name="Schmutz J."/>
            <person name="Mitros T."/>
            <person name="Mozaffari S.V."/>
            <person name="Suzuki Y."/>
            <person name="Haramoto Y."/>
            <person name="Yamamoto T.S."/>
            <person name="Takagi C."/>
            <person name="Heald R."/>
            <person name="Miller K."/>
            <person name="Haudenschild C."/>
            <person name="Kitzman J."/>
            <person name="Nakayama T."/>
            <person name="Izutsu Y."/>
            <person name="Robert J."/>
            <person name="Fortriede J."/>
            <person name="Burns K."/>
            <person name="Lotay V."/>
            <person name="Karimi K."/>
            <person name="Yasuoka Y."/>
            <person name="Dichmann D.S."/>
            <person name="Flajnik M.F."/>
            <person name="Houston D.W."/>
            <person name="Shendure J."/>
            <person name="DuPasquier L."/>
            <person name="Vize P.D."/>
            <person name="Zorn A.M."/>
            <person name="Ito M."/>
            <person name="Marcotte E.M."/>
            <person name="Wallingford J.B."/>
            <person name="Ito Y."/>
            <person name="Asashima M."/>
            <person name="Ueno N."/>
            <person name="Matsuda Y."/>
            <person name="Veenstra G.J."/>
            <person name="Fujiyama A."/>
            <person name="Harland R.M."/>
            <person name="Taira M."/>
            <person name="Rokhsar D.S."/>
        </authorList>
    </citation>
    <scope>NUCLEOTIDE SEQUENCE [LARGE SCALE GENOMIC DNA]</scope>
    <source>
        <strain evidence="5">J</strain>
    </source>
</reference>
<keyword evidence="3" id="KW-1133">Transmembrane helix</keyword>
<feature type="non-terminal residue" evidence="4">
    <location>
        <position position="128"/>
    </location>
</feature>
<dbReference type="AlphaFoldDB" id="A0A974I0Y8"/>
<protein>
    <submittedName>
        <fullName evidence="4">Uncharacterized protein</fullName>
    </submittedName>
</protein>
<keyword evidence="3" id="KW-0472">Membrane</keyword>
<proteinExistence type="inferred from homology"/>
<comment type="subcellular location">
    <subcellularLocation>
        <location evidence="1">Membrane</location>
        <topology evidence="1">Multi-pass membrane protein</topology>
    </subcellularLocation>
</comment>
<organism evidence="4 5">
    <name type="scientific">Xenopus laevis</name>
    <name type="common">African clawed frog</name>
    <dbReference type="NCBI Taxonomy" id="8355"/>
    <lineage>
        <taxon>Eukaryota</taxon>
        <taxon>Metazoa</taxon>
        <taxon>Chordata</taxon>
        <taxon>Craniata</taxon>
        <taxon>Vertebrata</taxon>
        <taxon>Euteleostomi</taxon>
        <taxon>Amphibia</taxon>
        <taxon>Batrachia</taxon>
        <taxon>Anura</taxon>
        <taxon>Pipoidea</taxon>
        <taxon>Pipidae</taxon>
        <taxon>Xenopodinae</taxon>
        <taxon>Xenopus</taxon>
        <taxon>Xenopus</taxon>
    </lineage>
</organism>
<dbReference type="InterPro" id="IPR039672">
    <property type="entry name" value="MFS_2"/>
</dbReference>
<dbReference type="PANTHER" id="PTHR11328:SF28">
    <property type="entry name" value="MAJOR FACILITATOR SUPERFAMILY DOMAIN-CONTAINING PROTEIN 12"/>
    <property type="match status" value="1"/>
</dbReference>